<protein>
    <submittedName>
        <fullName evidence="1">Uncharacterized protein</fullName>
    </submittedName>
</protein>
<name>A0AAD5WTL4_9PEZI</name>
<evidence type="ECO:0000313" key="2">
    <source>
        <dbReference type="Proteomes" id="UP001201980"/>
    </source>
</evidence>
<dbReference type="AlphaFoldDB" id="A0AAD5WTL4"/>
<comment type="caution">
    <text evidence="1">The sequence shown here is derived from an EMBL/GenBank/DDBJ whole genome shotgun (WGS) entry which is preliminary data.</text>
</comment>
<keyword evidence="2" id="KW-1185">Reference proteome</keyword>
<proteinExistence type="predicted"/>
<organism evidence="1 2">
    <name type="scientific">Zalerion maritima</name>
    <dbReference type="NCBI Taxonomy" id="339359"/>
    <lineage>
        <taxon>Eukaryota</taxon>
        <taxon>Fungi</taxon>
        <taxon>Dikarya</taxon>
        <taxon>Ascomycota</taxon>
        <taxon>Pezizomycotina</taxon>
        <taxon>Sordariomycetes</taxon>
        <taxon>Lulworthiomycetidae</taxon>
        <taxon>Lulworthiales</taxon>
        <taxon>Lulworthiaceae</taxon>
        <taxon>Zalerion</taxon>
    </lineage>
</organism>
<sequence>MLRNIGMWGWRHGLASEIQNSKFNEFFFYYLTGWATDSSTSLADLNSCPIKACCSNWGFLRRVSRSLRRPRPPTVAVPVARRRAIIPDHLRLHLWKRNQANSDAPAVFGRIGYYEPCNLDARVPVGLRLRMPMRTGVSGEGPGRRPAWTWVTTARTPDEIKDSEVLAILSIVPYNYKDGYEKGMNGD</sequence>
<dbReference type="Proteomes" id="UP001201980">
    <property type="component" value="Unassembled WGS sequence"/>
</dbReference>
<gene>
    <name evidence="1" type="ORF">MKZ38_001723</name>
</gene>
<accession>A0AAD5WTL4</accession>
<dbReference type="EMBL" id="JAKWBI020000149">
    <property type="protein sequence ID" value="KAJ2901495.1"/>
    <property type="molecule type" value="Genomic_DNA"/>
</dbReference>
<evidence type="ECO:0000313" key="1">
    <source>
        <dbReference type="EMBL" id="KAJ2901495.1"/>
    </source>
</evidence>
<reference evidence="1" key="1">
    <citation type="submission" date="2022-07" db="EMBL/GenBank/DDBJ databases">
        <title>Draft genome sequence of Zalerion maritima ATCC 34329, a (micro)plastics degrading marine fungus.</title>
        <authorList>
            <person name="Paco A."/>
            <person name="Goncalves M.F.M."/>
            <person name="Rocha-Santos T.A.P."/>
            <person name="Alves A."/>
        </authorList>
    </citation>
    <scope>NUCLEOTIDE SEQUENCE</scope>
    <source>
        <strain evidence="1">ATCC 34329</strain>
    </source>
</reference>